<feature type="compositionally biased region" description="Polar residues" evidence="1">
    <location>
        <begin position="23"/>
        <end position="41"/>
    </location>
</feature>
<keyword evidence="3" id="KW-1185">Reference proteome</keyword>
<evidence type="ECO:0000256" key="1">
    <source>
        <dbReference type="SAM" id="MobiDB-lite"/>
    </source>
</evidence>
<reference evidence="2 3" key="1">
    <citation type="journal article" date="2014" name="Genome Biol. Evol.">
        <title>Comparative genomics and transcriptomics analyses reveal divergent lifestyle features of nematode endoparasitic fungus Hirsutella minnesotensis.</title>
        <authorList>
            <person name="Lai Y."/>
            <person name="Liu K."/>
            <person name="Zhang X."/>
            <person name="Zhang X."/>
            <person name="Li K."/>
            <person name="Wang N."/>
            <person name="Shu C."/>
            <person name="Wu Y."/>
            <person name="Wang C."/>
            <person name="Bushley K.E."/>
            <person name="Xiang M."/>
            <person name="Liu X."/>
        </authorList>
    </citation>
    <scope>NUCLEOTIDE SEQUENCE [LARGE SCALE GENOMIC DNA]</scope>
    <source>
        <strain evidence="2 3">3608</strain>
    </source>
</reference>
<proteinExistence type="predicted"/>
<feature type="region of interest" description="Disordered" evidence="1">
    <location>
        <begin position="488"/>
        <end position="525"/>
    </location>
</feature>
<feature type="region of interest" description="Disordered" evidence="1">
    <location>
        <begin position="539"/>
        <end position="580"/>
    </location>
</feature>
<dbReference type="AlphaFoldDB" id="A0A0F8A5V2"/>
<protein>
    <submittedName>
        <fullName evidence="2">Uncharacterized protein</fullName>
    </submittedName>
</protein>
<gene>
    <name evidence="2" type="ORF">HIM_04798</name>
</gene>
<evidence type="ECO:0000313" key="2">
    <source>
        <dbReference type="EMBL" id="KJZ75974.1"/>
    </source>
</evidence>
<feature type="compositionally biased region" description="Polar residues" evidence="1">
    <location>
        <begin position="507"/>
        <end position="519"/>
    </location>
</feature>
<accession>A0A0F8A5V2</accession>
<evidence type="ECO:0000313" key="3">
    <source>
        <dbReference type="Proteomes" id="UP000054481"/>
    </source>
</evidence>
<dbReference type="EMBL" id="KQ030514">
    <property type="protein sequence ID" value="KJZ75974.1"/>
    <property type="molecule type" value="Genomic_DNA"/>
</dbReference>
<feature type="compositionally biased region" description="Low complexity" evidence="1">
    <location>
        <begin position="11"/>
        <end position="22"/>
    </location>
</feature>
<feature type="compositionally biased region" description="Polar residues" evidence="1">
    <location>
        <begin position="1"/>
        <end position="10"/>
    </location>
</feature>
<feature type="region of interest" description="Disordered" evidence="1">
    <location>
        <begin position="222"/>
        <end position="251"/>
    </location>
</feature>
<name>A0A0F8A5V2_9HYPO</name>
<feature type="region of interest" description="Disordered" evidence="1">
    <location>
        <begin position="1"/>
        <end position="60"/>
    </location>
</feature>
<dbReference type="Proteomes" id="UP000054481">
    <property type="component" value="Unassembled WGS sequence"/>
</dbReference>
<organism evidence="2 3">
    <name type="scientific">Hirsutella minnesotensis 3608</name>
    <dbReference type="NCBI Taxonomy" id="1043627"/>
    <lineage>
        <taxon>Eukaryota</taxon>
        <taxon>Fungi</taxon>
        <taxon>Dikarya</taxon>
        <taxon>Ascomycota</taxon>
        <taxon>Pezizomycotina</taxon>
        <taxon>Sordariomycetes</taxon>
        <taxon>Hypocreomycetidae</taxon>
        <taxon>Hypocreales</taxon>
        <taxon>Ophiocordycipitaceae</taxon>
        <taxon>Hirsutella</taxon>
    </lineage>
</organism>
<sequence>MERSPSPVNNASSAASASSASSKQPTYTTAGTIYDPSTAQPLQPPARRGRSAKWTLGNPHNEVSLFPKNLLAGITSKSLASGSGRVASSFKQYTPLQQNYDRAVSPVSELEHSAMNVSITVPRCAPGNGSPSASYLSPDKQADPGVETDLDAIPKTDDDCPSNGDDESNLVTKLENIVDADIRSMSPLFKMPVNSLKNLASYKNPYQTRALKVLDPNFGGSTAARATNSPVFSRPDLSSAEDPDKDLAGPSMGLLRPDSADAQSTYEYACASARLLPTTRPLSPVSSVDLNASSPSASFAVAAGPPQPLTAGPPGHRQYVPSTFEATFRALQSQPPELSTEEAHASATAQKSIEEIGIEDIEGLSMDPLDLLNCLERIPISMLVEDSEPDYTYYNAPRPHILTFGPWNPTEPWESALDKTNIHWQDPACRDRYMPGSARLTDEALKRRNEAIQALWTSGTFESGGSSSPAQEEFKVCCEPYKYGAIGDGRPRRVPTGRGSGNKVEANGSSSSKETQRFNTGKHGWTQEATRKFMTGFCEHSQTSDKGKGKQVWTPEDDNDGCFLGFDSSSGMPSRRVETA</sequence>
<dbReference type="OrthoDB" id="4588713at2759"/>